<dbReference type="Proteomes" id="UP000013827">
    <property type="component" value="Unassembled WGS sequence"/>
</dbReference>
<dbReference type="GeneID" id="17264748"/>
<reference evidence="4" key="1">
    <citation type="journal article" date="2013" name="Nature">
        <title>Pan genome of the phytoplankton Emiliania underpins its global distribution.</title>
        <authorList>
            <person name="Read B.A."/>
            <person name="Kegel J."/>
            <person name="Klute M.J."/>
            <person name="Kuo A."/>
            <person name="Lefebvre S.C."/>
            <person name="Maumus F."/>
            <person name="Mayer C."/>
            <person name="Miller J."/>
            <person name="Monier A."/>
            <person name="Salamov A."/>
            <person name="Young J."/>
            <person name="Aguilar M."/>
            <person name="Claverie J.M."/>
            <person name="Frickenhaus S."/>
            <person name="Gonzalez K."/>
            <person name="Herman E.K."/>
            <person name="Lin Y.C."/>
            <person name="Napier J."/>
            <person name="Ogata H."/>
            <person name="Sarno A.F."/>
            <person name="Shmutz J."/>
            <person name="Schroeder D."/>
            <person name="de Vargas C."/>
            <person name="Verret F."/>
            <person name="von Dassow P."/>
            <person name="Valentin K."/>
            <person name="Van de Peer Y."/>
            <person name="Wheeler G."/>
            <person name="Dacks J.B."/>
            <person name="Delwiche C.F."/>
            <person name="Dyhrman S.T."/>
            <person name="Glockner G."/>
            <person name="John U."/>
            <person name="Richards T."/>
            <person name="Worden A.Z."/>
            <person name="Zhang X."/>
            <person name="Grigoriev I.V."/>
            <person name="Allen A.E."/>
            <person name="Bidle K."/>
            <person name="Borodovsky M."/>
            <person name="Bowler C."/>
            <person name="Brownlee C."/>
            <person name="Cock J.M."/>
            <person name="Elias M."/>
            <person name="Gladyshev V.N."/>
            <person name="Groth M."/>
            <person name="Guda C."/>
            <person name="Hadaegh A."/>
            <person name="Iglesias-Rodriguez M.D."/>
            <person name="Jenkins J."/>
            <person name="Jones B.M."/>
            <person name="Lawson T."/>
            <person name="Leese F."/>
            <person name="Lindquist E."/>
            <person name="Lobanov A."/>
            <person name="Lomsadze A."/>
            <person name="Malik S.B."/>
            <person name="Marsh M.E."/>
            <person name="Mackinder L."/>
            <person name="Mock T."/>
            <person name="Mueller-Roeber B."/>
            <person name="Pagarete A."/>
            <person name="Parker M."/>
            <person name="Probert I."/>
            <person name="Quesneville H."/>
            <person name="Raines C."/>
            <person name="Rensing S.A."/>
            <person name="Riano-Pachon D.M."/>
            <person name="Richier S."/>
            <person name="Rokitta S."/>
            <person name="Shiraiwa Y."/>
            <person name="Soanes D.M."/>
            <person name="van der Giezen M."/>
            <person name="Wahlund T.M."/>
            <person name="Williams B."/>
            <person name="Wilson W."/>
            <person name="Wolfe G."/>
            <person name="Wurch L.L."/>
        </authorList>
    </citation>
    <scope>NUCLEOTIDE SEQUENCE</scope>
</reference>
<protein>
    <recommendedName>
        <fullName evidence="5">Glycosyltransferase 2-like domain-containing protein</fullName>
    </recommendedName>
</protein>
<feature type="transmembrane region" description="Helical" evidence="2">
    <location>
        <begin position="375"/>
        <end position="406"/>
    </location>
</feature>
<feature type="region of interest" description="Disordered" evidence="1">
    <location>
        <begin position="212"/>
        <end position="232"/>
    </location>
</feature>
<reference evidence="3" key="2">
    <citation type="submission" date="2024-10" db="UniProtKB">
        <authorList>
            <consortium name="EnsemblProtists"/>
        </authorList>
    </citation>
    <scope>IDENTIFICATION</scope>
</reference>
<dbReference type="SUPFAM" id="SSF53448">
    <property type="entry name" value="Nucleotide-diphospho-sugar transferases"/>
    <property type="match status" value="1"/>
</dbReference>
<evidence type="ECO:0000313" key="4">
    <source>
        <dbReference type="Proteomes" id="UP000013827"/>
    </source>
</evidence>
<dbReference type="PaxDb" id="2903-EOD19202"/>
<name>A0A0D3J6R7_EMIH1</name>
<dbReference type="KEGG" id="ehx:EMIHUDRAFT_243150"/>
<proteinExistence type="predicted"/>
<dbReference type="EnsemblProtists" id="EOD19202">
    <property type="protein sequence ID" value="EOD19202"/>
    <property type="gene ID" value="EMIHUDRAFT_243150"/>
</dbReference>
<feature type="transmembrane region" description="Helical" evidence="2">
    <location>
        <begin position="345"/>
        <end position="363"/>
    </location>
</feature>
<dbReference type="RefSeq" id="XP_005771631.1">
    <property type="nucleotide sequence ID" value="XM_005771574.1"/>
</dbReference>
<evidence type="ECO:0000256" key="2">
    <source>
        <dbReference type="SAM" id="Phobius"/>
    </source>
</evidence>
<evidence type="ECO:0008006" key="5">
    <source>
        <dbReference type="Google" id="ProtNLM"/>
    </source>
</evidence>
<keyword evidence="2" id="KW-0812">Transmembrane</keyword>
<evidence type="ECO:0000256" key="1">
    <source>
        <dbReference type="SAM" id="MobiDB-lite"/>
    </source>
</evidence>
<dbReference type="Gene3D" id="3.90.550.10">
    <property type="entry name" value="Spore Coat Polysaccharide Biosynthesis Protein SpsA, Chain A"/>
    <property type="match status" value="1"/>
</dbReference>
<organism evidence="3 4">
    <name type="scientific">Emiliania huxleyi (strain CCMP1516)</name>
    <dbReference type="NCBI Taxonomy" id="280463"/>
    <lineage>
        <taxon>Eukaryota</taxon>
        <taxon>Haptista</taxon>
        <taxon>Haptophyta</taxon>
        <taxon>Prymnesiophyceae</taxon>
        <taxon>Isochrysidales</taxon>
        <taxon>Noelaerhabdaceae</taxon>
        <taxon>Emiliania</taxon>
    </lineage>
</organism>
<evidence type="ECO:0000313" key="3">
    <source>
        <dbReference type="EnsemblProtists" id="EOD19202"/>
    </source>
</evidence>
<keyword evidence="4" id="KW-1185">Reference proteome</keyword>
<accession>A0A0D3J6R7</accession>
<keyword evidence="2" id="KW-1133">Transmembrane helix</keyword>
<dbReference type="InterPro" id="IPR029044">
    <property type="entry name" value="Nucleotide-diphossugar_trans"/>
</dbReference>
<dbReference type="CDD" id="cd00761">
    <property type="entry name" value="Glyco_tranf_GTA_type"/>
    <property type="match status" value="1"/>
</dbReference>
<dbReference type="HOGENOM" id="CLU_345288_0_0_1"/>
<feature type="transmembrane region" description="Helical" evidence="2">
    <location>
        <begin position="441"/>
        <end position="466"/>
    </location>
</feature>
<keyword evidence="2" id="KW-0472">Membrane</keyword>
<sequence>MVDFNESEGESAFLVVRSTKGVWFDNPHVFHRSLAKVPISFCFAEGAQVQTELGPTASVKVGGYFASSAEYEEWYQRRRASLTLPPLLGAEACGVKNDVVVKEEAAAEEAASEEPVVAEESATEEATIKPAAAEVSAVAKEAASQEAPVAKESATEEAVAEEAAKEDTTCYPGLPTPMAAGKSGPASARSGSGPGYVDGVEAAVRRLGESVSYQATPADGKKSPSPGVPTSGGIAPAPFAAGTCGAGAGTCGAGGRAALKAAANCVQGGYTKAEGAFRWLLLVCMPAFGHCAPAVPRPTAVASAFSSTVASASSAFSSGVASAASSAFSPAVASNPSSLVSCSPLLMPAIVLILLAIACGASWPTAASGKGARGAAWATCLAAATARLTGTAALAGFFASAFSWLAAGPPQVAAAAAALAVVGTVMWRRNSKARRLGWSSLLGILLCLATVSGGLVTAAGGAALAASSTALPDVTALPDSDFAEGLGGLSGALPIAMATVAEAQAETLQSTADGGKEHRGYLCISPRWSHQHTPRNVQEQGDGWPPRTVAACSARKVNAAAAASACEQRIVTLGVLYYNSPALLHNIMRGWATWPESLAQQFHFTVVDDCSTSEHSALSVVRANKPMYPIRVLTIQPPKIAWNDVGALNLLMHTATTCWAMRLDADVVVTPQAARGLLGLAERSDIDSVHMFNRENIGSVHPANWLFHRQAYWRAGGSDEDFAGSYGYVDAQLGWMLSQSGAKFRRHRDVNLTQVPAQLQRRLQHYPANFSKDSTHNLELHLRKQKGLAPLPTLYLRFRWHANTVTKRVQYRHGTRRSL</sequence>
<feature type="transmembrane region" description="Helical" evidence="2">
    <location>
        <begin position="412"/>
        <end position="429"/>
    </location>
</feature>
<dbReference type="AlphaFoldDB" id="A0A0D3J6R7"/>